<keyword evidence="3" id="KW-0479">Metal-binding</keyword>
<evidence type="ECO:0000256" key="4">
    <source>
        <dbReference type="ARBA" id="ARBA00022833"/>
    </source>
</evidence>
<dbReference type="EMBL" id="GG749504">
    <property type="protein sequence ID" value="EGE85731.2"/>
    <property type="molecule type" value="Genomic_DNA"/>
</dbReference>
<dbReference type="SMART" id="SM00829">
    <property type="entry name" value="PKS_ER"/>
    <property type="match status" value="1"/>
</dbReference>
<sequence>MTAQKRRRSSIENLERAMKNIKLSPLTTGDHEIPAAYNSRVDDSSVEMQKVQRLPNPGVSLETEAEMTTTNCNLSAAEELENNKGEMEVSEPTTPQFVIPETCKAGVVVNRGENYSIEIKDVKVPEPGADEVLVKIKLFRVCSGDIHCLKGRAALVHNADNGVESAGHEGVGVVVKIGSHLKGIKLGARVGIGLLWRYNYWGTNDRSKRRESILLTGIDVPGTFQQYITLPGSSIIWIPDGVSDETAACLMCCGGPIYEALHRSGYSKGDWALIATGTIAQKILAAQIANAKGLRPIVFADHSQKDLCLKMGVKYFVAKGSDQNNKILELIGVDDQYKSYSLHAHGSKMDNNLRGKRGGPVTVPAHLFDNPYGGSGVYLATQRDDDEPPPYMYNMILATIYYTNKVLRLVAKKLVTAAYKKRPFDELPKAIRDVESQQVQECVLLDFDM</sequence>
<dbReference type="InterPro" id="IPR036291">
    <property type="entry name" value="NAD(P)-bd_dom_sf"/>
</dbReference>
<dbReference type="SUPFAM" id="SSF51735">
    <property type="entry name" value="NAD(P)-binding Rossmann-fold domains"/>
    <property type="match status" value="1"/>
</dbReference>
<name>F2TR68_AJEDA</name>
<dbReference type="OrthoDB" id="1879366at2759"/>
<gene>
    <name evidence="7" type="ORF">BDDG_08676</name>
</gene>
<feature type="domain" description="Enoyl reductase (ER)" evidence="6">
    <location>
        <begin position="112"/>
        <end position="445"/>
    </location>
</feature>
<evidence type="ECO:0000256" key="2">
    <source>
        <dbReference type="ARBA" id="ARBA00008072"/>
    </source>
</evidence>
<dbReference type="PANTHER" id="PTHR42940:SF1">
    <property type="entry name" value="ENOYL REDUCTASE (ER) DOMAIN-CONTAINING PROTEIN"/>
    <property type="match status" value="1"/>
</dbReference>
<accession>F2TR68</accession>
<dbReference type="GO" id="GO:0046872">
    <property type="term" value="F:metal ion binding"/>
    <property type="evidence" value="ECO:0007669"/>
    <property type="project" value="UniProtKB-KW"/>
</dbReference>
<dbReference type="Gene3D" id="3.90.180.10">
    <property type="entry name" value="Medium-chain alcohol dehydrogenases, catalytic domain"/>
    <property type="match status" value="1"/>
</dbReference>
<organism evidence="7">
    <name type="scientific">Ajellomyces dermatitidis (strain ATCC 18188 / CBS 674.68)</name>
    <name type="common">Blastomyces dermatitidis</name>
    <dbReference type="NCBI Taxonomy" id="653446"/>
    <lineage>
        <taxon>Eukaryota</taxon>
        <taxon>Fungi</taxon>
        <taxon>Dikarya</taxon>
        <taxon>Ascomycota</taxon>
        <taxon>Pezizomycotina</taxon>
        <taxon>Eurotiomycetes</taxon>
        <taxon>Eurotiomycetidae</taxon>
        <taxon>Onygenales</taxon>
        <taxon>Ajellomycetaceae</taxon>
        <taxon>Blastomyces</taxon>
    </lineage>
</organism>
<evidence type="ECO:0000256" key="1">
    <source>
        <dbReference type="ARBA" id="ARBA00001947"/>
    </source>
</evidence>
<dbReference type="PANTHER" id="PTHR42940">
    <property type="entry name" value="ALCOHOL DEHYDROGENASE 1-RELATED"/>
    <property type="match status" value="1"/>
</dbReference>
<evidence type="ECO:0000313" key="7">
    <source>
        <dbReference type="EMBL" id="EGE85731.2"/>
    </source>
</evidence>
<dbReference type="InterPro" id="IPR013154">
    <property type="entry name" value="ADH-like_N"/>
</dbReference>
<dbReference type="Gene3D" id="3.40.50.720">
    <property type="entry name" value="NAD(P)-binding Rossmann-like Domain"/>
    <property type="match status" value="1"/>
</dbReference>
<comment type="similarity">
    <text evidence="2">Belongs to the zinc-containing alcohol dehydrogenase family.</text>
</comment>
<dbReference type="GO" id="GO:0005737">
    <property type="term" value="C:cytoplasm"/>
    <property type="evidence" value="ECO:0007669"/>
    <property type="project" value="TreeGrafter"/>
</dbReference>
<keyword evidence="4" id="KW-0862">Zinc</keyword>
<protein>
    <recommendedName>
        <fullName evidence="6">Enoyl reductase (ER) domain-containing protein</fullName>
    </recommendedName>
</protein>
<comment type="cofactor">
    <cofactor evidence="1">
        <name>Zn(2+)</name>
        <dbReference type="ChEBI" id="CHEBI:29105"/>
    </cofactor>
</comment>
<dbReference type="InterPro" id="IPR011032">
    <property type="entry name" value="GroES-like_sf"/>
</dbReference>
<dbReference type="AlphaFoldDB" id="F2TR68"/>
<dbReference type="SUPFAM" id="SSF50129">
    <property type="entry name" value="GroES-like"/>
    <property type="match status" value="1"/>
</dbReference>
<dbReference type="GO" id="GO:0004022">
    <property type="term" value="F:alcohol dehydrogenase (NAD+) activity"/>
    <property type="evidence" value="ECO:0007669"/>
    <property type="project" value="TreeGrafter"/>
</dbReference>
<evidence type="ECO:0000256" key="5">
    <source>
        <dbReference type="ARBA" id="ARBA00023002"/>
    </source>
</evidence>
<evidence type="ECO:0000259" key="6">
    <source>
        <dbReference type="SMART" id="SM00829"/>
    </source>
</evidence>
<proteinExistence type="inferred from homology"/>
<dbReference type="Proteomes" id="UP000007802">
    <property type="component" value="Unassembled WGS sequence"/>
</dbReference>
<keyword evidence="5" id="KW-0560">Oxidoreductase</keyword>
<evidence type="ECO:0000256" key="3">
    <source>
        <dbReference type="ARBA" id="ARBA00022723"/>
    </source>
</evidence>
<dbReference type="Pfam" id="PF08240">
    <property type="entry name" value="ADH_N"/>
    <property type="match status" value="1"/>
</dbReference>
<reference evidence="7" key="1">
    <citation type="submission" date="2010-03" db="EMBL/GenBank/DDBJ databases">
        <title>Annotation of Blastomyces dermatitidis strain ATCC 18188.</title>
        <authorList>
            <consortium name="The Broad Institute Genome Sequencing Platform"/>
            <consortium name="Broad Institute Genome Sequencing Center for Infectious Disease."/>
            <person name="Cuomo C."/>
            <person name="Klein B."/>
            <person name="Sullivan T."/>
            <person name="Heitman J."/>
            <person name="Young S."/>
            <person name="Zeng Q."/>
            <person name="Gargeya S."/>
            <person name="Alvarado L."/>
            <person name="Berlin A.M."/>
            <person name="Chapman S.B."/>
            <person name="Chen Z."/>
            <person name="Freedman E."/>
            <person name="Gellesch M."/>
            <person name="Goldberg J."/>
            <person name="Griggs A."/>
            <person name="Gujja S."/>
            <person name="Heilman E."/>
            <person name="Heiman D."/>
            <person name="Howarth C."/>
            <person name="Mehta T."/>
            <person name="Neiman D."/>
            <person name="Pearson M."/>
            <person name="Roberts A."/>
            <person name="Saif S."/>
            <person name="Shea T."/>
            <person name="Shenoy N."/>
            <person name="Sisk P."/>
            <person name="Stolte C."/>
            <person name="Sykes S."/>
            <person name="White J."/>
            <person name="Yandava C."/>
            <person name="Haas B."/>
            <person name="Nusbaum C."/>
            <person name="Birren B."/>
        </authorList>
    </citation>
    <scope>NUCLEOTIDE SEQUENCE [LARGE SCALE GENOMIC DNA]</scope>
    <source>
        <strain evidence="7">ATCC 18188</strain>
    </source>
</reference>
<dbReference type="HOGENOM" id="CLU_727551_0_0_1"/>
<dbReference type="InterPro" id="IPR020843">
    <property type="entry name" value="ER"/>
</dbReference>